<dbReference type="InterPro" id="IPR036236">
    <property type="entry name" value="Znf_C2H2_sf"/>
</dbReference>
<evidence type="ECO:0000256" key="5">
    <source>
        <dbReference type="ARBA" id="ARBA00022771"/>
    </source>
</evidence>
<comment type="subcellular location">
    <subcellularLocation>
        <location evidence="1">Nucleus</location>
    </subcellularLocation>
</comment>
<name>A0AAV6GVX8_9TELE</name>
<comment type="caution">
    <text evidence="13">The sequence shown here is derived from an EMBL/GenBank/DDBJ whole genome shotgun (WGS) entry which is preliminary data.</text>
</comment>
<dbReference type="PROSITE" id="PS00028">
    <property type="entry name" value="ZINC_FINGER_C2H2_1"/>
    <property type="match status" value="2"/>
</dbReference>
<sequence length="250" mass="29043">MDHGPRTQQVDLPNVVVVVKEEYIKEEEYDLKIACQGEDEKPFAELDCKTETDFAGSNVTYPTETWTKTEIEVEIEEEDEEHNYLPESVSDHSYAIQEKIRGQSDELNLQLEGTLHHCSVCRKSFTTLTKLEKHQRTHSVSMNEKKLSCSKARKRSFTALTELKKDQKTHSVRVNENDLSQNRKPHKCAHCEKAFTRATVLKQHMLEHVGEKPHKCILCGKGFSRISQLEFHIQTEEKPLKCIHCRKNFY</sequence>
<gene>
    <name evidence="13" type="ORF">AALO_G00091490</name>
</gene>
<dbReference type="PANTHER" id="PTHR24393:SF15">
    <property type="entry name" value="IP01243P-RELATED"/>
    <property type="match status" value="1"/>
</dbReference>
<evidence type="ECO:0000256" key="7">
    <source>
        <dbReference type="ARBA" id="ARBA00023015"/>
    </source>
</evidence>
<evidence type="ECO:0000256" key="8">
    <source>
        <dbReference type="ARBA" id="ARBA00023125"/>
    </source>
</evidence>
<keyword evidence="10" id="KW-0539">Nucleus</keyword>
<dbReference type="PANTHER" id="PTHR24393">
    <property type="entry name" value="ZINC FINGER PROTEIN"/>
    <property type="match status" value="1"/>
</dbReference>
<dbReference type="GO" id="GO:0008270">
    <property type="term" value="F:zinc ion binding"/>
    <property type="evidence" value="ECO:0007669"/>
    <property type="project" value="UniProtKB-KW"/>
</dbReference>
<keyword evidence="9" id="KW-0804">Transcription</keyword>
<keyword evidence="4" id="KW-0677">Repeat</keyword>
<dbReference type="FunFam" id="3.30.160.60:FF:000100">
    <property type="entry name" value="Zinc finger 45-like"/>
    <property type="match status" value="1"/>
</dbReference>
<dbReference type="InterPro" id="IPR013087">
    <property type="entry name" value="Znf_C2H2_type"/>
</dbReference>
<dbReference type="GO" id="GO:0001228">
    <property type="term" value="F:DNA-binding transcription activator activity, RNA polymerase II-specific"/>
    <property type="evidence" value="ECO:0007669"/>
    <property type="project" value="TreeGrafter"/>
</dbReference>
<dbReference type="Gene3D" id="3.30.160.60">
    <property type="entry name" value="Classic Zinc Finger"/>
    <property type="match status" value="3"/>
</dbReference>
<keyword evidence="8" id="KW-0238">DNA-binding</keyword>
<evidence type="ECO:0000256" key="3">
    <source>
        <dbReference type="ARBA" id="ARBA00022723"/>
    </source>
</evidence>
<evidence type="ECO:0000256" key="9">
    <source>
        <dbReference type="ARBA" id="ARBA00023163"/>
    </source>
</evidence>
<protein>
    <recommendedName>
        <fullName evidence="12">C2H2-type domain-containing protein</fullName>
    </recommendedName>
</protein>
<evidence type="ECO:0000259" key="12">
    <source>
        <dbReference type="PROSITE" id="PS50157"/>
    </source>
</evidence>
<dbReference type="FunFam" id="3.30.160.60:FF:000688">
    <property type="entry name" value="zinc finger protein 197 isoform X1"/>
    <property type="match status" value="1"/>
</dbReference>
<dbReference type="PROSITE" id="PS50157">
    <property type="entry name" value="ZINC_FINGER_C2H2_2"/>
    <property type="match status" value="3"/>
</dbReference>
<dbReference type="FunFam" id="3.30.160.60:FF:000286">
    <property type="entry name" value="Zinc finger protein 770"/>
    <property type="match status" value="1"/>
</dbReference>
<dbReference type="EMBL" id="JADWDJ010000007">
    <property type="protein sequence ID" value="KAG5277797.1"/>
    <property type="molecule type" value="Genomic_DNA"/>
</dbReference>
<evidence type="ECO:0000256" key="4">
    <source>
        <dbReference type="ARBA" id="ARBA00022737"/>
    </source>
</evidence>
<reference evidence="13" key="1">
    <citation type="submission" date="2020-10" db="EMBL/GenBank/DDBJ databases">
        <title>Chromosome-scale genome assembly of the Allis shad, Alosa alosa.</title>
        <authorList>
            <person name="Margot Z."/>
            <person name="Christophe K."/>
            <person name="Cabau C."/>
            <person name="Louis A."/>
            <person name="Berthelot C."/>
            <person name="Parey E."/>
            <person name="Roest Crollius H."/>
            <person name="Montfort J."/>
            <person name="Robinson-Rechavi M."/>
            <person name="Bucao C."/>
            <person name="Bouchez O."/>
            <person name="Gislard M."/>
            <person name="Lluch J."/>
            <person name="Milhes M."/>
            <person name="Lampietro C."/>
            <person name="Lopez Roques C."/>
            <person name="Donnadieu C."/>
            <person name="Braasch I."/>
            <person name="Desvignes T."/>
            <person name="Postlethwait J."/>
            <person name="Bobe J."/>
            <person name="Guiguen Y."/>
        </authorList>
    </citation>
    <scope>NUCLEOTIDE SEQUENCE</scope>
    <source>
        <strain evidence="13">M-15738</strain>
        <tissue evidence="13">Blood</tissue>
    </source>
</reference>
<evidence type="ECO:0000256" key="2">
    <source>
        <dbReference type="ARBA" id="ARBA00006991"/>
    </source>
</evidence>
<proteinExistence type="inferred from homology"/>
<organism evidence="13 14">
    <name type="scientific">Alosa alosa</name>
    <name type="common">allis shad</name>
    <dbReference type="NCBI Taxonomy" id="278164"/>
    <lineage>
        <taxon>Eukaryota</taxon>
        <taxon>Metazoa</taxon>
        <taxon>Chordata</taxon>
        <taxon>Craniata</taxon>
        <taxon>Vertebrata</taxon>
        <taxon>Euteleostomi</taxon>
        <taxon>Actinopterygii</taxon>
        <taxon>Neopterygii</taxon>
        <taxon>Teleostei</taxon>
        <taxon>Clupei</taxon>
        <taxon>Clupeiformes</taxon>
        <taxon>Clupeoidei</taxon>
        <taxon>Clupeidae</taxon>
        <taxon>Alosa</taxon>
    </lineage>
</organism>
<feature type="domain" description="C2H2-type" evidence="12">
    <location>
        <begin position="214"/>
        <end position="239"/>
    </location>
</feature>
<evidence type="ECO:0000313" key="13">
    <source>
        <dbReference type="EMBL" id="KAG5277797.1"/>
    </source>
</evidence>
<evidence type="ECO:0000313" key="14">
    <source>
        <dbReference type="Proteomes" id="UP000823561"/>
    </source>
</evidence>
<evidence type="ECO:0000256" key="1">
    <source>
        <dbReference type="ARBA" id="ARBA00004123"/>
    </source>
</evidence>
<accession>A0AAV6GVX8</accession>
<evidence type="ECO:0000256" key="6">
    <source>
        <dbReference type="ARBA" id="ARBA00022833"/>
    </source>
</evidence>
<keyword evidence="3" id="KW-0479">Metal-binding</keyword>
<evidence type="ECO:0000256" key="10">
    <source>
        <dbReference type="ARBA" id="ARBA00023242"/>
    </source>
</evidence>
<keyword evidence="6" id="KW-0862">Zinc</keyword>
<dbReference type="GO" id="GO:0000978">
    <property type="term" value="F:RNA polymerase II cis-regulatory region sequence-specific DNA binding"/>
    <property type="evidence" value="ECO:0007669"/>
    <property type="project" value="TreeGrafter"/>
</dbReference>
<evidence type="ECO:0000256" key="11">
    <source>
        <dbReference type="PROSITE-ProRule" id="PRU00042"/>
    </source>
</evidence>
<feature type="domain" description="C2H2-type" evidence="12">
    <location>
        <begin position="116"/>
        <end position="143"/>
    </location>
</feature>
<comment type="similarity">
    <text evidence="2">Belongs to the krueppel C2H2-type zinc-finger protein family.</text>
</comment>
<dbReference type="SUPFAM" id="SSF57667">
    <property type="entry name" value="beta-beta-alpha zinc fingers"/>
    <property type="match status" value="2"/>
</dbReference>
<keyword evidence="7" id="KW-0805">Transcription regulation</keyword>
<dbReference type="Pfam" id="PF00096">
    <property type="entry name" value="zf-C2H2"/>
    <property type="match status" value="2"/>
</dbReference>
<dbReference type="GO" id="GO:0005634">
    <property type="term" value="C:nucleus"/>
    <property type="evidence" value="ECO:0007669"/>
    <property type="project" value="UniProtKB-SubCell"/>
</dbReference>
<keyword evidence="14" id="KW-1185">Reference proteome</keyword>
<dbReference type="Proteomes" id="UP000823561">
    <property type="component" value="Chromosome 7"/>
</dbReference>
<dbReference type="SMART" id="SM00355">
    <property type="entry name" value="ZnF_C2H2"/>
    <property type="match status" value="3"/>
</dbReference>
<feature type="domain" description="C2H2-type" evidence="12">
    <location>
        <begin position="186"/>
        <end position="213"/>
    </location>
</feature>
<keyword evidence="5 11" id="KW-0863">Zinc-finger</keyword>
<dbReference type="AlphaFoldDB" id="A0AAV6GVX8"/>